<protein>
    <submittedName>
        <fullName evidence="6">Extracellular solute-binding protein family 1</fullName>
    </submittedName>
</protein>
<dbReference type="Proteomes" id="UP000188388">
    <property type="component" value="Unassembled WGS sequence"/>
</dbReference>
<dbReference type="Gene3D" id="3.40.190.10">
    <property type="entry name" value="Periplasmic binding protein-like II"/>
    <property type="match status" value="2"/>
</dbReference>
<dbReference type="PANTHER" id="PTHR43649:SF34">
    <property type="entry name" value="ABC TRANSPORTER PERIPLASMIC-BINDING PROTEIN YCJN-RELATED"/>
    <property type="match status" value="1"/>
</dbReference>
<keyword evidence="5" id="KW-0574">Periplasm</keyword>
<accession>A0A1R3VBK6</accession>
<evidence type="ECO:0000256" key="1">
    <source>
        <dbReference type="ARBA" id="ARBA00004418"/>
    </source>
</evidence>
<dbReference type="InterPro" id="IPR006059">
    <property type="entry name" value="SBP"/>
</dbReference>
<keyword evidence="7" id="KW-1185">Reference proteome</keyword>
<dbReference type="SUPFAM" id="SSF53850">
    <property type="entry name" value="Periplasmic binding protein-like II"/>
    <property type="match status" value="1"/>
</dbReference>
<comment type="subcellular location">
    <subcellularLocation>
        <location evidence="1">Periplasm</location>
    </subcellularLocation>
</comment>
<evidence type="ECO:0000256" key="4">
    <source>
        <dbReference type="ARBA" id="ARBA00022729"/>
    </source>
</evidence>
<sequence length="446" mass="50453">MRTREEIIMRKTMTSMLAGVGLVLACGTSVYAQDKELTIFWAEWDPANYLQELVNLYEAESGVKVTVETTPWGDFQTKAFTEFNAKGSAYDMVVGDSQWIGAASEAGHYVDLTDFFNKHNLKEVMAPATVKYYAEYPSNSGKYWSIPAEGDAVGWSYRKDWFEDPKEMEAFKAKYGYDLGVPKDWKQLRDIAEFFHRPDEKRYGVAIYTDNSYDALVMGVENSIFSFGGELGDYATYKVDGIINSEQNVKALEAYKELYSFTPPGWAKAFFIEDNQAITENLAAMSMNYFAFFPALINEASNPNAKATGFFANPPGPNGDQFAALGGQGISVVSYSQNQEEAMKFLEWFIKDETQKKWAELGGYTASAKVLESPEFQNATPYNKAFYETMFKVKDFWATPEYAELLIQMNQRVYPYITGNQGTAKEVLDALAADWNATFKKYNRLK</sequence>
<dbReference type="PANTHER" id="PTHR43649">
    <property type="entry name" value="ARABINOSE-BINDING PROTEIN-RELATED"/>
    <property type="match status" value="1"/>
</dbReference>
<evidence type="ECO:0000256" key="5">
    <source>
        <dbReference type="ARBA" id="ARBA00022764"/>
    </source>
</evidence>
<name>A0A1R3VBK6_9HYPH</name>
<keyword evidence="3" id="KW-0813">Transport</keyword>
<keyword evidence="4" id="KW-0732">Signal</keyword>
<organism evidence="6 7">
    <name type="scientific">Mesorhizobium prunaredense</name>
    <dbReference type="NCBI Taxonomy" id="1631249"/>
    <lineage>
        <taxon>Bacteria</taxon>
        <taxon>Pseudomonadati</taxon>
        <taxon>Pseudomonadota</taxon>
        <taxon>Alphaproteobacteria</taxon>
        <taxon>Hyphomicrobiales</taxon>
        <taxon>Phyllobacteriaceae</taxon>
        <taxon>Mesorhizobium</taxon>
    </lineage>
</organism>
<dbReference type="Pfam" id="PF01547">
    <property type="entry name" value="SBP_bac_1"/>
    <property type="match status" value="1"/>
</dbReference>
<proteinExistence type="inferred from homology"/>
<dbReference type="EMBL" id="FTPD01000027">
    <property type="protein sequence ID" value="SIT57316.1"/>
    <property type="molecule type" value="Genomic_DNA"/>
</dbReference>
<reference evidence="7" key="1">
    <citation type="submission" date="2017-01" db="EMBL/GenBank/DDBJ databases">
        <authorList>
            <person name="Brunel B."/>
        </authorList>
    </citation>
    <scope>NUCLEOTIDE SEQUENCE [LARGE SCALE GENOMIC DNA]</scope>
</reference>
<evidence type="ECO:0000313" key="7">
    <source>
        <dbReference type="Proteomes" id="UP000188388"/>
    </source>
</evidence>
<dbReference type="STRING" id="1631249.BQ8794_330027"/>
<gene>
    <name evidence="6" type="ORF">BQ8794_330027</name>
</gene>
<dbReference type="AlphaFoldDB" id="A0A1R3VBK6"/>
<comment type="similarity">
    <text evidence="2">Belongs to the bacterial solute-binding protein 1 family.</text>
</comment>
<dbReference type="InterPro" id="IPR050490">
    <property type="entry name" value="Bact_solute-bd_prot1"/>
</dbReference>
<evidence type="ECO:0000256" key="3">
    <source>
        <dbReference type="ARBA" id="ARBA00022448"/>
    </source>
</evidence>
<dbReference type="GO" id="GO:0042597">
    <property type="term" value="C:periplasmic space"/>
    <property type="evidence" value="ECO:0007669"/>
    <property type="project" value="UniProtKB-SubCell"/>
</dbReference>
<evidence type="ECO:0000256" key="2">
    <source>
        <dbReference type="ARBA" id="ARBA00008520"/>
    </source>
</evidence>
<evidence type="ECO:0000313" key="6">
    <source>
        <dbReference type="EMBL" id="SIT57316.1"/>
    </source>
</evidence>
<dbReference type="PROSITE" id="PS51257">
    <property type="entry name" value="PROKAR_LIPOPROTEIN"/>
    <property type="match status" value="1"/>
</dbReference>